<evidence type="ECO:0000259" key="10">
    <source>
        <dbReference type="Pfam" id="PF25019"/>
    </source>
</evidence>
<comment type="caution">
    <text evidence="11">The sequence shown here is derived from an EMBL/GenBank/DDBJ whole genome shotgun (WGS) entry which is preliminary data.</text>
</comment>
<evidence type="ECO:0000256" key="4">
    <source>
        <dbReference type="ARBA" id="ARBA00022741"/>
    </source>
</evidence>
<sequence length="940" mass="108054">MEAVATEGVKFILEKLFEVASEEFKLVRGFKKEFANLKKYLKMINEVLKDAERREITDSAVKSWLKDLEDAVYDADNVLDEIKYEDLSRTIQTQHKIKPKGCLNIPCHTTTTLAFQWKMAHKINDINADFKRINNEADSLGLNRVKDYPLAKPLAIDTTSFTVDPIVIGRETDESEILETLTSSIHNVLSVLPIVGMGGIGKTTLARKIYNHHRTKTHFDKRIWVCVSENFDQMTLYKRILESLLNKDFGGGSKQVVVQKIAEELKHKRYLIVLDDLWNKETIVWDDFKSTLVGVSSNKGNFIIVTTREEEVALIVNTWSSPRRLKQLTNSECWSIIKARAFQDKEVPEQFEITGKEIASKCRGVPLAANMVGRVLQGKEIEEWDSVLQFGLSNLKEGEKGVLQVLKVSYDRLPSSSLKKCFAYCSIFIKDSVIDRKDLIQLWMAEGFLPNNLKSEMETTGNKFFNILLQNFFFQEPEKDKYDNIISCKMHDLVHDLACLVSESKSFMNMESRTVDDIPQVRHLAIESIGEDIKEKASYLSTLFLRSSIPHEILSYFKHLHSLKLCDADIKELPTSIGTLKHLRYLDVSYNDDLTTLPETVCKLYNLQTLRILYNYVFPGLQRLPRDLQFLICLRHLCINDISDNFEMPPKIGSFSCLQTLPLFCVGDKVDCRIDELGKLKNLKDKLQIRNLELLSCKTEAEHADMAGKRNIYKLHFHWKESTDSTERNINDESVLEGLQPHEKLKRLTIEGFRGKNFPLWTTNMKINKGNSGSWVKFDKLIKIEFRNCHKCEEIPMLGHLPLLKYLKLYGLTSVRSIRSSFYGESDCSSTSSSDGQETRVSFPSLKSLRIQEMPNLTKWEEAQMSRMQVFPCLEYLMLSNCEKLTHVPHLRGCGASLKEMIIWSCPELRELPCDLDSLQSLEKLTVLECKNLQSVSYKK</sequence>
<name>A0A8S0V2X3_OLEEU</name>
<keyword evidence="3" id="KW-0677">Repeat</keyword>
<dbReference type="GO" id="GO:0005524">
    <property type="term" value="F:ATP binding"/>
    <property type="evidence" value="ECO:0007669"/>
    <property type="project" value="UniProtKB-KW"/>
</dbReference>
<dbReference type="InterPro" id="IPR002182">
    <property type="entry name" value="NB-ARC"/>
</dbReference>
<dbReference type="InterPro" id="IPR038005">
    <property type="entry name" value="RX-like_CC"/>
</dbReference>
<evidence type="ECO:0000256" key="1">
    <source>
        <dbReference type="ARBA" id="ARBA00008894"/>
    </source>
</evidence>
<evidence type="ECO:0000313" key="12">
    <source>
        <dbReference type="Proteomes" id="UP000594638"/>
    </source>
</evidence>
<dbReference type="PANTHER" id="PTHR36766">
    <property type="entry name" value="PLANT BROAD-SPECTRUM MILDEW RESISTANCE PROTEIN RPW8"/>
    <property type="match status" value="1"/>
</dbReference>
<dbReference type="EMBL" id="CACTIH010009140">
    <property type="protein sequence ID" value="CAA3025688.1"/>
    <property type="molecule type" value="Genomic_DNA"/>
</dbReference>
<dbReference type="InterPro" id="IPR056789">
    <property type="entry name" value="LRR_R13L1-DRL21"/>
</dbReference>
<dbReference type="Pfam" id="PF18052">
    <property type="entry name" value="Rx_N"/>
    <property type="match status" value="1"/>
</dbReference>
<keyword evidence="5" id="KW-0611">Plant defense</keyword>
<dbReference type="Gene3D" id="3.80.10.10">
    <property type="entry name" value="Ribonuclease Inhibitor"/>
    <property type="match status" value="2"/>
</dbReference>
<protein>
    <submittedName>
        <fullName evidence="11">Disease resistance RGA3</fullName>
    </submittedName>
</protein>
<dbReference type="Gene3D" id="3.40.50.300">
    <property type="entry name" value="P-loop containing nucleotide triphosphate hydrolases"/>
    <property type="match status" value="1"/>
</dbReference>
<evidence type="ECO:0000259" key="8">
    <source>
        <dbReference type="Pfam" id="PF18052"/>
    </source>
</evidence>
<dbReference type="Pfam" id="PF23559">
    <property type="entry name" value="WHD_DRP"/>
    <property type="match status" value="1"/>
</dbReference>
<evidence type="ECO:0000259" key="9">
    <source>
        <dbReference type="Pfam" id="PF23559"/>
    </source>
</evidence>
<dbReference type="PANTHER" id="PTHR36766:SF70">
    <property type="entry name" value="DISEASE RESISTANCE PROTEIN RGA4"/>
    <property type="match status" value="1"/>
</dbReference>
<keyword evidence="2" id="KW-0433">Leucine-rich repeat</keyword>
<dbReference type="Pfam" id="PF00931">
    <property type="entry name" value="NB-ARC"/>
    <property type="match status" value="1"/>
</dbReference>
<reference evidence="11 12" key="1">
    <citation type="submission" date="2019-12" db="EMBL/GenBank/DDBJ databases">
        <authorList>
            <person name="Alioto T."/>
            <person name="Alioto T."/>
            <person name="Gomez Garrido J."/>
        </authorList>
    </citation>
    <scope>NUCLEOTIDE SEQUENCE [LARGE SCALE GENOMIC DNA]</scope>
</reference>
<gene>
    <name evidence="11" type="ORF">OLEA9_A066262</name>
</gene>
<keyword evidence="6" id="KW-0067">ATP-binding</keyword>
<dbReference type="OrthoDB" id="1896560at2759"/>
<evidence type="ECO:0000256" key="2">
    <source>
        <dbReference type="ARBA" id="ARBA00022614"/>
    </source>
</evidence>
<feature type="domain" description="R13L1/DRL21-like LRR repeat region" evidence="10">
    <location>
        <begin position="674"/>
        <end position="811"/>
    </location>
</feature>
<dbReference type="InterPro" id="IPR032675">
    <property type="entry name" value="LRR_dom_sf"/>
</dbReference>
<evidence type="ECO:0000259" key="7">
    <source>
        <dbReference type="Pfam" id="PF00931"/>
    </source>
</evidence>
<feature type="domain" description="Disease resistance N-terminal" evidence="8">
    <location>
        <begin position="9"/>
        <end position="91"/>
    </location>
</feature>
<dbReference type="Proteomes" id="UP000594638">
    <property type="component" value="Unassembled WGS sequence"/>
</dbReference>
<keyword evidence="4" id="KW-0547">Nucleotide-binding</keyword>
<evidence type="ECO:0000256" key="6">
    <source>
        <dbReference type="ARBA" id="ARBA00022840"/>
    </source>
</evidence>
<proteinExistence type="inferred from homology"/>
<dbReference type="InterPro" id="IPR041118">
    <property type="entry name" value="Rx_N"/>
</dbReference>
<dbReference type="GO" id="GO:0051607">
    <property type="term" value="P:defense response to virus"/>
    <property type="evidence" value="ECO:0007669"/>
    <property type="project" value="UniProtKB-ARBA"/>
</dbReference>
<feature type="domain" description="NB-ARC" evidence="7">
    <location>
        <begin position="173"/>
        <end position="345"/>
    </location>
</feature>
<dbReference type="Gene3D" id="1.20.5.4130">
    <property type="match status" value="1"/>
</dbReference>
<dbReference type="SUPFAM" id="SSF52058">
    <property type="entry name" value="L domain-like"/>
    <property type="match status" value="1"/>
</dbReference>
<dbReference type="FunFam" id="3.40.50.300:FF:001091">
    <property type="entry name" value="Probable disease resistance protein At1g61300"/>
    <property type="match status" value="1"/>
</dbReference>
<evidence type="ECO:0000313" key="11">
    <source>
        <dbReference type="EMBL" id="CAA3025688.1"/>
    </source>
</evidence>
<dbReference type="Gene3D" id="1.10.10.10">
    <property type="entry name" value="Winged helix-like DNA-binding domain superfamily/Winged helix DNA-binding domain"/>
    <property type="match status" value="1"/>
</dbReference>
<dbReference type="AlphaFoldDB" id="A0A8S0V2X3"/>
<dbReference type="FunFam" id="1.10.10.10:FF:000322">
    <property type="entry name" value="Probable disease resistance protein At1g63360"/>
    <property type="match status" value="1"/>
</dbReference>
<dbReference type="SUPFAM" id="SSF52540">
    <property type="entry name" value="P-loop containing nucleoside triphosphate hydrolases"/>
    <property type="match status" value="1"/>
</dbReference>
<dbReference type="GO" id="GO:0043531">
    <property type="term" value="F:ADP binding"/>
    <property type="evidence" value="ECO:0007669"/>
    <property type="project" value="InterPro"/>
</dbReference>
<evidence type="ECO:0000256" key="5">
    <source>
        <dbReference type="ARBA" id="ARBA00022821"/>
    </source>
</evidence>
<evidence type="ECO:0000256" key="3">
    <source>
        <dbReference type="ARBA" id="ARBA00022737"/>
    </source>
</evidence>
<accession>A0A8S0V2X3</accession>
<dbReference type="InterPro" id="IPR036388">
    <property type="entry name" value="WH-like_DNA-bd_sf"/>
</dbReference>
<keyword evidence="12" id="KW-1185">Reference proteome</keyword>
<dbReference type="InterPro" id="IPR058922">
    <property type="entry name" value="WHD_DRP"/>
</dbReference>
<organism evidence="11 12">
    <name type="scientific">Olea europaea subsp. europaea</name>
    <dbReference type="NCBI Taxonomy" id="158383"/>
    <lineage>
        <taxon>Eukaryota</taxon>
        <taxon>Viridiplantae</taxon>
        <taxon>Streptophyta</taxon>
        <taxon>Embryophyta</taxon>
        <taxon>Tracheophyta</taxon>
        <taxon>Spermatophyta</taxon>
        <taxon>Magnoliopsida</taxon>
        <taxon>eudicotyledons</taxon>
        <taxon>Gunneridae</taxon>
        <taxon>Pentapetalae</taxon>
        <taxon>asterids</taxon>
        <taxon>lamiids</taxon>
        <taxon>Lamiales</taxon>
        <taxon>Oleaceae</taxon>
        <taxon>Oleeae</taxon>
        <taxon>Olea</taxon>
    </lineage>
</organism>
<dbReference type="InterPro" id="IPR027417">
    <property type="entry name" value="P-loop_NTPase"/>
</dbReference>
<dbReference type="Gramene" id="OE9A066262T1">
    <property type="protein sequence ID" value="OE9A066262C1"/>
    <property type="gene ID" value="OE9A066262"/>
</dbReference>
<dbReference type="Pfam" id="PF25019">
    <property type="entry name" value="LRR_R13L1-DRL21"/>
    <property type="match status" value="1"/>
</dbReference>
<dbReference type="PRINTS" id="PR00364">
    <property type="entry name" value="DISEASERSIST"/>
</dbReference>
<dbReference type="CDD" id="cd14798">
    <property type="entry name" value="RX-CC_like"/>
    <property type="match status" value="1"/>
</dbReference>
<feature type="domain" description="Disease resistance protein winged helix" evidence="9">
    <location>
        <begin position="427"/>
        <end position="498"/>
    </location>
</feature>
<comment type="similarity">
    <text evidence="1">Belongs to the disease resistance NB-LRR family.</text>
</comment>